<keyword evidence="4 6" id="KW-1133">Transmembrane helix</keyword>
<keyword evidence="3 6" id="KW-0812">Transmembrane</keyword>
<dbReference type="GO" id="GO:0022857">
    <property type="term" value="F:transmembrane transporter activity"/>
    <property type="evidence" value="ECO:0007669"/>
    <property type="project" value="InterPro"/>
</dbReference>
<evidence type="ECO:0000256" key="5">
    <source>
        <dbReference type="ARBA" id="ARBA00023136"/>
    </source>
</evidence>
<comment type="similarity">
    <text evidence="2">Belongs to the CTL (choline transporter-like) family.</text>
</comment>
<evidence type="ECO:0000256" key="1">
    <source>
        <dbReference type="ARBA" id="ARBA00004141"/>
    </source>
</evidence>
<evidence type="ECO:0000313" key="8">
    <source>
        <dbReference type="Proteomes" id="UP000594638"/>
    </source>
</evidence>
<reference evidence="7 8" key="1">
    <citation type="submission" date="2019-12" db="EMBL/GenBank/DDBJ databases">
        <authorList>
            <person name="Alioto T."/>
            <person name="Alioto T."/>
            <person name="Gomez Garrido J."/>
        </authorList>
    </citation>
    <scope>NUCLEOTIDE SEQUENCE [LARGE SCALE GENOMIC DNA]</scope>
</reference>
<feature type="transmembrane region" description="Helical" evidence="6">
    <location>
        <begin position="120"/>
        <end position="142"/>
    </location>
</feature>
<feature type="transmembrane region" description="Helical" evidence="6">
    <location>
        <begin position="6"/>
        <end position="30"/>
    </location>
</feature>
<organism evidence="7 8">
    <name type="scientific">Olea europaea subsp. europaea</name>
    <dbReference type="NCBI Taxonomy" id="158383"/>
    <lineage>
        <taxon>Eukaryota</taxon>
        <taxon>Viridiplantae</taxon>
        <taxon>Streptophyta</taxon>
        <taxon>Embryophyta</taxon>
        <taxon>Tracheophyta</taxon>
        <taxon>Spermatophyta</taxon>
        <taxon>Magnoliopsida</taxon>
        <taxon>eudicotyledons</taxon>
        <taxon>Gunneridae</taxon>
        <taxon>Pentapetalae</taxon>
        <taxon>asterids</taxon>
        <taxon>lamiids</taxon>
        <taxon>Lamiales</taxon>
        <taxon>Oleaceae</taxon>
        <taxon>Oleeae</taxon>
        <taxon>Olea</taxon>
    </lineage>
</organism>
<dbReference type="Gramene" id="OE9A107547T1">
    <property type="protein sequence ID" value="OE9A107547C1"/>
    <property type="gene ID" value="OE9A107547"/>
</dbReference>
<dbReference type="PANTHER" id="PTHR12385:SF4">
    <property type="entry name" value="PROTEIN PNS1"/>
    <property type="match status" value="1"/>
</dbReference>
<feature type="transmembrane region" description="Helical" evidence="6">
    <location>
        <begin position="66"/>
        <end position="86"/>
    </location>
</feature>
<evidence type="ECO:0000256" key="3">
    <source>
        <dbReference type="ARBA" id="ARBA00022692"/>
    </source>
</evidence>
<dbReference type="OrthoDB" id="44736at2759"/>
<dbReference type="PANTHER" id="PTHR12385">
    <property type="entry name" value="CHOLINE TRANSPORTER-LIKE (SLC FAMILY 44)"/>
    <property type="match status" value="1"/>
</dbReference>
<sequence length="187" mass="20511">MVLSVSLFWTGAVLCNVVHGIVSGMVFLVIIHGDREQETSSLLPQTTDVFLVLCCHNFFWEHMLWIALYGCNANITVGGVEALVAYDCSGAVLLMGTLLGGLIAVTCAGVWCWILCSNSVLMVGSTAMLMGMILVGLVTVVVESAVTSLYPCYAQDLLLIHRWDAPFFEQMSEKLHQRVQHRSARSR</sequence>
<protein>
    <submittedName>
        <fullName evidence="7">Phenylalanine--tRNA ligase, chloroplastic/mitochondrial</fullName>
    </submittedName>
</protein>
<evidence type="ECO:0000256" key="4">
    <source>
        <dbReference type="ARBA" id="ARBA00022989"/>
    </source>
</evidence>
<accession>A0A8S0SMC9</accession>
<evidence type="ECO:0000256" key="2">
    <source>
        <dbReference type="ARBA" id="ARBA00007168"/>
    </source>
</evidence>
<gene>
    <name evidence="7" type="ORF">OLEA9_A107547</name>
</gene>
<keyword evidence="5 6" id="KW-0472">Membrane</keyword>
<dbReference type="GO" id="GO:0016874">
    <property type="term" value="F:ligase activity"/>
    <property type="evidence" value="ECO:0007669"/>
    <property type="project" value="UniProtKB-KW"/>
</dbReference>
<comment type="caution">
    <text evidence="7">The sequence shown here is derived from an EMBL/GenBank/DDBJ whole genome shotgun (WGS) entry which is preliminary data.</text>
</comment>
<keyword evidence="7" id="KW-0436">Ligase</keyword>
<name>A0A8S0SMC9_OLEEU</name>
<dbReference type="AlphaFoldDB" id="A0A8S0SMC9"/>
<evidence type="ECO:0000313" key="7">
    <source>
        <dbReference type="EMBL" id="CAA2993880.1"/>
    </source>
</evidence>
<feature type="transmembrane region" description="Helical" evidence="6">
    <location>
        <begin position="93"/>
        <end position="114"/>
    </location>
</feature>
<comment type="subcellular location">
    <subcellularLocation>
        <location evidence="1">Membrane</location>
        <topology evidence="1">Multi-pass membrane protein</topology>
    </subcellularLocation>
</comment>
<dbReference type="InterPro" id="IPR007603">
    <property type="entry name" value="Choline_transptr-like"/>
</dbReference>
<dbReference type="EMBL" id="CACTIH010005460">
    <property type="protein sequence ID" value="CAA2993880.1"/>
    <property type="molecule type" value="Genomic_DNA"/>
</dbReference>
<dbReference type="GO" id="GO:0016020">
    <property type="term" value="C:membrane"/>
    <property type="evidence" value="ECO:0007669"/>
    <property type="project" value="UniProtKB-SubCell"/>
</dbReference>
<dbReference type="Proteomes" id="UP000594638">
    <property type="component" value="Unassembled WGS sequence"/>
</dbReference>
<proteinExistence type="inferred from homology"/>
<evidence type="ECO:0000256" key="6">
    <source>
        <dbReference type="SAM" id="Phobius"/>
    </source>
</evidence>
<keyword evidence="8" id="KW-1185">Reference proteome</keyword>